<evidence type="ECO:0000256" key="5">
    <source>
        <dbReference type="ARBA" id="ARBA00022519"/>
    </source>
</evidence>
<protein>
    <recommendedName>
        <fullName evidence="9">Efflux pump membrane transporter</fullName>
    </recommendedName>
</protein>
<feature type="transmembrane region" description="Helical" evidence="9">
    <location>
        <begin position="963"/>
        <end position="984"/>
    </location>
</feature>
<dbReference type="Pfam" id="PF00873">
    <property type="entry name" value="ACR_tran"/>
    <property type="match status" value="1"/>
</dbReference>
<dbReference type="PRINTS" id="PR00702">
    <property type="entry name" value="ACRIFLAVINRP"/>
</dbReference>
<accession>A0ABT2PWD0</accession>
<evidence type="ECO:0000313" key="10">
    <source>
        <dbReference type="EMBL" id="MCT9813458.1"/>
    </source>
</evidence>
<dbReference type="InterPro" id="IPR001036">
    <property type="entry name" value="Acrflvin-R"/>
</dbReference>
<keyword evidence="11" id="KW-1185">Reference proteome</keyword>
<keyword evidence="3 9" id="KW-0813">Transport</keyword>
<dbReference type="EMBL" id="JAODYH010000019">
    <property type="protein sequence ID" value="MCT9813458.1"/>
    <property type="molecule type" value="Genomic_DNA"/>
</dbReference>
<keyword evidence="6 9" id="KW-0812">Transmembrane</keyword>
<evidence type="ECO:0000256" key="2">
    <source>
        <dbReference type="ARBA" id="ARBA00010942"/>
    </source>
</evidence>
<keyword evidence="4" id="KW-1003">Cell membrane</keyword>
<sequence length="1051" mass="112290">MAKFFIERPIFAWVIALFIIVMGAVSLTQLPIAQYPPVAPPAIVISTAYPGASAKTLEDSVLSVIEREMNGANGLLYMESTAQADGTGSITVSFAQGTNPELAQVDVQNRLSRATPRLPAAVTQQGVRVDKSASNFLLFVMLSSKNPNFGPVQLGDYASRNIVPALQRVKGIGQVQLFGSEQAMRIWFDPAKLQGFKLSTADVTAAIQAQNAQVASGTIGDQPNITGQSISATVTVRGQLTTPEQFGNIVLRALPDGSTVRLKDVARVEIGSQSFSTEARLNGQPAAGIGVQLAPAGNALAAAKDVRAQLDQLAKYFPEGVEWSVPYDSSNFVSISISQVAQTLIEAVALVFLVMFLFLQNWRYTIIPTIVVPIALLGTFATLLALGFSINVLTMFGMVLVIGIVVDDAIVVVENVERIMEEEKLPPRAATRKAMGQISGAIIGVTVVLISVFVPLAFFAGSTGNIYRQFATVMVASIFFSAFMALSLTPALCATLLKPVDHHAKKNKFFTWFNRRFTQTAKGYESVVNRILKKTGRYLIIYAAIIGAVFLVYKNLPLSFLPGEDQGSVIVNVQLPPGATLERTQAVMEQVEGFVLKQPEIKSIVSVLGFSFSGQGQNAGLAFLTLKDWKERGAPSQSADAIAGRIMGAMSGVRDAFIFALSPPPIPELGNASGFTLRLQDRGGSGHTALVNARNQLLGMAAQSKVLTQVRPDGLEDAPQLLIDIDRDKASALGVGFNAINASLSTALGSSYVNDFPNKGRLQRVIVQADAPARMQPEDLLKLTAPNSQGQPVPFSTFATTKWVMGAQQTVRYNGYPAMKISGSPSAGHSTGDAMAEMERLVAQLPEGFGYEWTGQSYEEKLAGSQSIILYSFAILAVFLCLAALYESWSIPLSVILVVPLGVLGVVLATLMRGYSNDVYFQVGLITIIGLSAKNAILIIEFAKDLQAEGKSVFEAALQAAHLRFRPIIMTSLAFGLGVVPLVMASGASSSSQRAIGTGVLGGMVTGTLLAVFFVPLFFVVVRTLFKGKKHAEDINPPAATANNPEALRHD</sequence>
<evidence type="ECO:0000256" key="4">
    <source>
        <dbReference type="ARBA" id="ARBA00022475"/>
    </source>
</evidence>
<feature type="transmembrane region" description="Helical" evidence="9">
    <location>
        <begin position="893"/>
        <end position="913"/>
    </location>
</feature>
<dbReference type="InterPro" id="IPR004764">
    <property type="entry name" value="MdtF-like"/>
</dbReference>
<dbReference type="SUPFAM" id="SSF82693">
    <property type="entry name" value="Multidrug efflux transporter AcrB pore domain, PN1, PN2, PC1 and PC2 subdomains"/>
    <property type="match status" value="4"/>
</dbReference>
<dbReference type="SUPFAM" id="SSF82714">
    <property type="entry name" value="Multidrug efflux transporter AcrB TolC docking domain, DN and DC subdomains"/>
    <property type="match status" value="2"/>
</dbReference>
<dbReference type="Gene3D" id="3.30.70.1320">
    <property type="entry name" value="Multidrug efflux transporter AcrB pore domain like"/>
    <property type="match status" value="1"/>
</dbReference>
<dbReference type="Gene3D" id="1.20.1640.10">
    <property type="entry name" value="Multidrug efflux transporter AcrB transmembrane domain"/>
    <property type="match status" value="2"/>
</dbReference>
<dbReference type="Gene3D" id="3.30.2090.10">
    <property type="entry name" value="Multidrug efflux transporter AcrB TolC docking domain, DN and DC subdomains"/>
    <property type="match status" value="2"/>
</dbReference>
<dbReference type="PANTHER" id="PTHR32063:SF13">
    <property type="entry name" value="MULTIDRUG EFFLUX PUMP SUBUNIT ACRB-RELATED"/>
    <property type="match status" value="1"/>
</dbReference>
<dbReference type="RefSeq" id="WP_261502727.1">
    <property type="nucleotide sequence ID" value="NZ_JAODYH010000019.1"/>
</dbReference>
<feature type="transmembrane region" description="Helical" evidence="9">
    <location>
        <begin position="392"/>
        <end position="413"/>
    </location>
</feature>
<comment type="caution">
    <text evidence="10">The sequence shown here is derived from an EMBL/GenBank/DDBJ whole genome shotgun (WGS) entry which is preliminary data.</text>
</comment>
<feature type="transmembrane region" description="Helical" evidence="9">
    <location>
        <begin position="434"/>
        <end position="458"/>
    </location>
</feature>
<comment type="subcellular location">
    <subcellularLocation>
        <location evidence="1 9">Cell inner membrane</location>
        <topology evidence="1 9">Multi-pass membrane protein</topology>
    </subcellularLocation>
</comment>
<feature type="transmembrane region" description="Helical" evidence="9">
    <location>
        <begin position="340"/>
        <end position="359"/>
    </location>
</feature>
<feature type="transmembrane region" description="Helical" evidence="9">
    <location>
        <begin position="470"/>
        <end position="497"/>
    </location>
</feature>
<feature type="transmembrane region" description="Helical" evidence="9">
    <location>
        <begin position="366"/>
        <end position="386"/>
    </location>
</feature>
<dbReference type="InterPro" id="IPR027463">
    <property type="entry name" value="AcrB_DN_DC_subdom"/>
</dbReference>
<name>A0ABT2PWD0_9BURK</name>
<reference evidence="10 11" key="1">
    <citation type="submission" date="2022-09" db="EMBL/GenBank/DDBJ databases">
        <title>Draft genome of isolate Be4.</title>
        <authorList>
            <person name="Sanchez-Castro I."/>
            <person name="Martinez-Rodriguez P."/>
            <person name="Descostes M."/>
            <person name="Merroun M."/>
        </authorList>
    </citation>
    <scope>NUCLEOTIDE SEQUENCE [LARGE SCALE GENOMIC DNA]</scope>
    <source>
        <strain evidence="10 11">Be4</strain>
    </source>
</reference>
<feature type="transmembrane region" description="Helical" evidence="9">
    <location>
        <begin position="919"/>
        <end position="942"/>
    </location>
</feature>
<evidence type="ECO:0000256" key="8">
    <source>
        <dbReference type="ARBA" id="ARBA00023136"/>
    </source>
</evidence>
<dbReference type="NCBIfam" id="TIGR00915">
    <property type="entry name" value="2A0602"/>
    <property type="match status" value="1"/>
</dbReference>
<keyword evidence="5 9" id="KW-0997">Cell inner membrane</keyword>
<organism evidence="10 11">
    <name type="scientific">Acidovorax bellezanensis</name>
    <dbReference type="NCBI Taxonomy" id="2976702"/>
    <lineage>
        <taxon>Bacteria</taxon>
        <taxon>Pseudomonadati</taxon>
        <taxon>Pseudomonadota</taxon>
        <taxon>Betaproteobacteria</taxon>
        <taxon>Burkholderiales</taxon>
        <taxon>Comamonadaceae</taxon>
        <taxon>Acidovorax</taxon>
    </lineage>
</organism>
<keyword evidence="7 9" id="KW-1133">Transmembrane helix</keyword>
<keyword evidence="8 9" id="KW-0472">Membrane</keyword>
<dbReference type="Gene3D" id="3.30.70.1430">
    <property type="entry name" value="Multidrug efflux transporter AcrB pore domain"/>
    <property type="match status" value="2"/>
</dbReference>
<evidence type="ECO:0000256" key="3">
    <source>
        <dbReference type="ARBA" id="ARBA00022448"/>
    </source>
</evidence>
<gene>
    <name evidence="10" type="ORF">N0K08_22770</name>
</gene>
<dbReference type="NCBIfam" id="NF000282">
    <property type="entry name" value="RND_permease_1"/>
    <property type="match status" value="1"/>
</dbReference>
<evidence type="ECO:0000256" key="9">
    <source>
        <dbReference type="RuleBase" id="RU364070"/>
    </source>
</evidence>
<evidence type="ECO:0000256" key="7">
    <source>
        <dbReference type="ARBA" id="ARBA00022989"/>
    </source>
</evidence>
<dbReference type="Proteomes" id="UP001525968">
    <property type="component" value="Unassembled WGS sequence"/>
</dbReference>
<evidence type="ECO:0000256" key="6">
    <source>
        <dbReference type="ARBA" id="ARBA00022692"/>
    </source>
</evidence>
<dbReference type="PANTHER" id="PTHR32063">
    <property type="match status" value="1"/>
</dbReference>
<feature type="transmembrane region" description="Helical" evidence="9">
    <location>
        <begin position="996"/>
        <end position="1022"/>
    </location>
</feature>
<feature type="transmembrane region" description="Helical" evidence="9">
    <location>
        <begin position="539"/>
        <end position="556"/>
    </location>
</feature>
<comment type="similarity">
    <text evidence="2 9">Belongs to the resistance-nodulation-cell division (RND) (TC 2.A.6) family.</text>
</comment>
<dbReference type="SUPFAM" id="SSF82866">
    <property type="entry name" value="Multidrug efflux transporter AcrB transmembrane domain"/>
    <property type="match status" value="2"/>
</dbReference>
<comment type="caution">
    <text evidence="9">Lacks conserved residue(s) required for the propagation of feature annotation.</text>
</comment>
<proteinExistence type="inferred from homology"/>
<evidence type="ECO:0000313" key="11">
    <source>
        <dbReference type="Proteomes" id="UP001525968"/>
    </source>
</evidence>
<feature type="transmembrane region" description="Helical" evidence="9">
    <location>
        <begin position="868"/>
        <end position="886"/>
    </location>
</feature>
<evidence type="ECO:0000256" key="1">
    <source>
        <dbReference type="ARBA" id="ARBA00004429"/>
    </source>
</evidence>
<dbReference type="Gene3D" id="3.30.70.1440">
    <property type="entry name" value="Multidrug efflux transporter AcrB pore domain"/>
    <property type="match status" value="1"/>
</dbReference>